<reference evidence="2" key="1">
    <citation type="submission" date="2016-02" db="EMBL/GenBank/DDBJ databases">
        <title>WGS assembly of Manihot esculenta.</title>
        <authorList>
            <person name="Bredeson J.V."/>
            <person name="Prochnik S.E."/>
            <person name="Lyons J.B."/>
            <person name="Schmutz J."/>
            <person name="Grimwood J."/>
            <person name="Vrebalov J."/>
            <person name="Bart R.S."/>
            <person name="Amuge T."/>
            <person name="Ferguson M.E."/>
            <person name="Green R."/>
            <person name="Putnam N."/>
            <person name="Stites J."/>
            <person name="Rounsley S."/>
            <person name="Rokhsar D.S."/>
        </authorList>
    </citation>
    <scope>NUCLEOTIDE SEQUENCE [LARGE SCALE GENOMIC DNA]</scope>
    <source>
        <tissue evidence="2">Leaf</tissue>
    </source>
</reference>
<proteinExistence type="predicted"/>
<dbReference type="InterPro" id="IPR025836">
    <property type="entry name" value="Zn_knuckle_CX2CX4HX4C"/>
</dbReference>
<dbReference type="PANTHER" id="PTHR31286">
    <property type="entry name" value="GLYCINE-RICH CELL WALL STRUCTURAL PROTEIN 1.8-LIKE"/>
    <property type="match status" value="1"/>
</dbReference>
<dbReference type="Pfam" id="PF14392">
    <property type="entry name" value="zf-CCHC_4"/>
    <property type="match status" value="1"/>
</dbReference>
<feature type="domain" description="Zinc knuckle CX2CX4HX4C" evidence="1">
    <location>
        <begin position="98"/>
        <end position="141"/>
    </location>
</feature>
<sequence length="158" mass="18823">MAIACRPDPGMFVKELDNNVLNDGPWSFMQHLLILKELKPRENPRAVELTHMEIWIQVHNLHSCFMSQTIARTVGEYMESFVSSNEKNFTGFWKEYMRVRRKMQLSKRGVDWFWADFKYERFPTFCYFCGVIGHTDRFCSKLYDLPPISRDKYMDIGS</sequence>
<organism evidence="2">
    <name type="scientific">Manihot esculenta</name>
    <name type="common">Cassava</name>
    <name type="synonym">Jatropha manihot</name>
    <dbReference type="NCBI Taxonomy" id="3983"/>
    <lineage>
        <taxon>Eukaryota</taxon>
        <taxon>Viridiplantae</taxon>
        <taxon>Streptophyta</taxon>
        <taxon>Embryophyta</taxon>
        <taxon>Tracheophyta</taxon>
        <taxon>Spermatophyta</taxon>
        <taxon>Magnoliopsida</taxon>
        <taxon>eudicotyledons</taxon>
        <taxon>Gunneridae</taxon>
        <taxon>Pentapetalae</taxon>
        <taxon>rosids</taxon>
        <taxon>fabids</taxon>
        <taxon>Malpighiales</taxon>
        <taxon>Euphorbiaceae</taxon>
        <taxon>Crotonoideae</taxon>
        <taxon>Manihoteae</taxon>
        <taxon>Manihot</taxon>
    </lineage>
</organism>
<protein>
    <recommendedName>
        <fullName evidence="1">Zinc knuckle CX2CX4HX4C domain-containing protein</fullName>
    </recommendedName>
</protein>
<accession>A0A199U9H5</accession>
<dbReference type="InterPro" id="IPR040256">
    <property type="entry name" value="At4g02000-like"/>
</dbReference>
<evidence type="ECO:0000259" key="1">
    <source>
        <dbReference type="Pfam" id="PF14392"/>
    </source>
</evidence>
<dbReference type="EMBL" id="KV450965">
    <property type="protein sequence ID" value="OAY21400.1"/>
    <property type="molecule type" value="Genomic_DNA"/>
</dbReference>
<dbReference type="AlphaFoldDB" id="A0A199U9H5"/>
<name>A0A199U9H5_MANES</name>
<gene>
    <name evidence="2" type="ORF">MANES_S090800</name>
</gene>
<evidence type="ECO:0000313" key="2">
    <source>
        <dbReference type="EMBL" id="OAY21400.1"/>
    </source>
</evidence>
<dbReference type="PANTHER" id="PTHR31286:SF153">
    <property type="entry name" value="DUF4283 DOMAIN PROTEIN"/>
    <property type="match status" value="1"/>
</dbReference>